<feature type="domain" description="N-acetyltransferase" evidence="1">
    <location>
        <begin position="14"/>
        <end position="163"/>
    </location>
</feature>
<name>A0ABT1N315_9GAMM</name>
<dbReference type="InterPro" id="IPR000182">
    <property type="entry name" value="GNAT_dom"/>
</dbReference>
<dbReference type="PROSITE" id="PS51186">
    <property type="entry name" value="GNAT"/>
    <property type="match status" value="1"/>
</dbReference>
<dbReference type="RefSeq" id="WP_255043167.1">
    <property type="nucleotide sequence ID" value="NZ_JANEYT010000030.1"/>
</dbReference>
<gene>
    <name evidence="2" type="ORF">NHN17_13840</name>
</gene>
<reference evidence="2 3" key="1">
    <citation type="submission" date="2022-07" db="EMBL/GenBank/DDBJ databases">
        <title>Photobacterium pectinilyticum sp. nov., a marine bacterium isolated from surface seawater of Qingdao offshore.</title>
        <authorList>
            <person name="Wang X."/>
        </authorList>
    </citation>
    <scope>NUCLEOTIDE SEQUENCE [LARGE SCALE GENOMIC DNA]</scope>
    <source>
        <strain evidence="2 3">ZSDE20</strain>
    </source>
</reference>
<dbReference type="Gene3D" id="3.40.630.30">
    <property type="match status" value="1"/>
</dbReference>
<dbReference type="Pfam" id="PF00583">
    <property type="entry name" value="Acetyltransf_1"/>
    <property type="match status" value="1"/>
</dbReference>
<dbReference type="InterPro" id="IPR016181">
    <property type="entry name" value="Acyl_CoA_acyltransferase"/>
</dbReference>
<comment type="caution">
    <text evidence="2">The sequence shown here is derived from an EMBL/GenBank/DDBJ whole genome shotgun (WGS) entry which is preliminary data.</text>
</comment>
<organism evidence="2 3">
    <name type="scientific">Photobacterium pectinilyticum</name>
    <dbReference type="NCBI Taxonomy" id="2906793"/>
    <lineage>
        <taxon>Bacteria</taxon>
        <taxon>Pseudomonadati</taxon>
        <taxon>Pseudomonadota</taxon>
        <taxon>Gammaproteobacteria</taxon>
        <taxon>Vibrionales</taxon>
        <taxon>Vibrionaceae</taxon>
        <taxon>Photobacterium</taxon>
    </lineage>
</organism>
<dbReference type="SUPFAM" id="SSF55729">
    <property type="entry name" value="Acyl-CoA N-acyltransferases (Nat)"/>
    <property type="match status" value="1"/>
</dbReference>
<keyword evidence="3" id="KW-1185">Reference proteome</keyword>
<dbReference type="Proteomes" id="UP001524460">
    <property type="component" value="Unassembled WGS sequence"/>
</dbReference>
<protein>
    <submittedName>
        <fullName evidence="2">GNAT family N-acetyltransferase</fullName>
    </submittedName>
</protein>
<accession>A0ABT1N315</accession>
<sequence length="167" mass="19732">MANVQRMSPGVIQPDVVSLSDCERKQIWETINDAFAEYEAFVGKPYVRFDSYEQFIQSLTDLGNHYLFIKNEDEYLAGACYREPTEQSETLYFGTLWVSIKYRNMGLASQLIHILEQEAKRRKLRGLSIQLYRMPQLIEFYQKHHDFVFAIDETRGEMVKYFDCKSL</sequence>
<proteinExistence type="predicted"/>
<evidence type="ECO:0000313" key="3">
    <source>
        <dbReference type="Proteomes" id="UP001524460"/>
    </source>
</evidence>
<evidence type="ECO:0000313" key="2">
    <source>
        <dbReference type="EMBL" id="MCQ1059135.1"/>
    </source>
</evidence>
<dbReference type="EMBL" id="JANEYT010000030">
    <property type="protein sequence ID" value="MCQ1059135.1"/>
    <property type="molecule type" value="Genomic_DNA"/>
</dbReference>
<evidence type="ECO:0000259" key="1">
    <source>
        <dbReference type="PROSITE" id="PS51186"/>
    </source>
</evidence>
<dbReference type="CDD" id="cd04301">
    <property type="entry name" value="NAT_SF"/>
    <property type="match status" value="1"/>
</dbReference>